<evidence type="ECO:0000313" key="1">
    <source>
        <dbReference type="EMBL" id="QBP41630.1"/>
    </source>
</evidence>
<protein>
    <submittedName>
        <fullName evidence="1">Aspartyl-phosphate phosphatase Spo0E family protein</fullName>
    </submittedName>
</protein>
<dbReference type="GO" id="GO:0046983">
    <property type="term" value="F:protein dimerization activity"/>
    <property type="evidence" value="ECO:0007669"/>
    <property type="project" value="InterPro"/>
</dbReference>
<reference evidence="1 2" key="1">
    <citation type="submission" date="2019-03" db="EMBL/GenBank/DDBJ databases">
        <title>Complete genome sequence of Paenisporosarcina antarctica CGMCC 1.6503T.</title>
        <authorList>
            <person name="Rong J.-C."/>
            <person name="Chi N.-Y."/>
            <person name="Zhang Q.-F."/>
        </authorList>
    </citation>
    <scope>NUCLEOTIDE SEQUENCE [LARGE SCALE GENOMIC DNA]</scope>
    <source>
        <strain evidence="1 2">CGMCC 1.6503</strain>
    </source>
</reference>
<dbReference type="EMBL" id="CP038015">
    <property type="protein sequence ID" value="QBP41630.1"/>
    <property type="molecule type" value="Genomic_DNA"/>
</dbReference>
<dbReference type="InterPro" id="IPR018540">
    <property type="entry name" value="Spo0E-like"/>
</dbReference>
<dbReference type="InterPro" id="IPR036638">
    <property type="entry name" value="HLH_DNA-bd_sf"/>
</dbReference>
<dbReference type="GO" id="GO:0043937">
    <property type="term" value="P:regulation of sporulation"/>
    <property type="evidence" value="ECO:0007669"/>
    <property type="project" value="InterPro"/>
</dbReference>
<dbReference type="KEGG" id="panc:E2636_10950"/>
<dbReference type="AlphaFoldDB" id="A0A4P6ZY92"/>
<dbReference type="Proteomes" id="UP000294292">
    <property type="component" value="Chromosome"/>
</dbReference>
<dbReference type="RefSeq" id="WP_017381303.1">
    <property type="nucleotide sequence ID" value="NZ_CP038015.1"/>
</dbReference>
<dbReference type="SUPFAM" id="SSF140500">
    <property type="entry name" value="BAS1536-like"/>
    <property type="match status" value="1"/>
</dbReference>
<dbReference type="OrthoDB" id="2738512at2"/>
<accession>A0A4P6ZY92</accession>
<organism evidence="1 2">
    <name type="scientific">Paenisporosarcina antarctica</name>
    <dbReference type="NCBI Taxonomy" id="417367"/>
    <lineage>
        <taxon>Bacteria</taxon>
        <taxon>Bacillati</taxon>
        <taxon>Bacillota</taxon>
        <taxon>Bacilli</taxon>
        <taxon>Bacillales</taxon>
        <taxon>Caryophanaceae</taxon>
        <taxon>Paenisporosarcina</taxon>
    </lineage>
</organism>
<keyword evidence="2" id="KW-1185">Reference proteome</keyword>
<name>A0A4P6ZY92_9BACL</name>
<dbReference type="Pfam" id="PF09388">
    <property type="entry name" value="SpoOE-like"/>
    <property type="match status" value="1"/>
</dbReference>
<dbReference type="Gene3D" id="4.10.280.10">
    <property type="entry name" value="Helix-loop-helix DNA-binding domain"/>
    <property type="match status" value="1"/>
</dbReference>
<proteinExistence type="predicted"/>
<dbReference type="InterPro" id="IPR037208">
    <property type="entry name" value="Spo0E-like_sf"/>
</dbReference>
<gene>
    <name evidence="1" type="ORF">E2636_10950</name>
</gene>
<evidence type="ECO:0000313" key="2">
    <source>
        <dbReference type="Proteomes" id="UP000294292"/>
    </source>
</evidence>
<sequence>MPKLILEELEHTREKMIQSALENGFGNVNTIHLSEKLDQLLNAYHLKISL</sequence>